<keyword evidence="1" id="KW-0732">Signal</keyword>
<proteinExistence type="predicted"/>
<evidence type="ECO:0000256" key="1">
    <source>
        <dbReference type="SAM" id="SignalP"/>
    </source>
</evidence>
<reference evidence="2" key="1">
    <citation type="submission" date="2018-02" db="EMBL/GenBank/DDBJ databases">
        <title>Rhizophora mucronata_Transcriptome.</title>
        <authorList>
            <person name="Meera S.P."/>
            <person name="Sreeshan A."/>
            <person name="Augustine A."/>
        </authorList>
    </citation>
    <scope>NUCLEOTIDE SEQUENCE</scope>
    <source>
        <tissue evidence="2">Leaf</tissue>
    </source>
</reference>
<accession>A0A2P2NJ98</accession>
<protein>
    <submittedName>
        <fullName evidence="2">Uncharacterized protein</fullName>
    </submittedName>
</protein>
<dbReference type="AlphaFoldDB" id="A0A2P2NJ98"/>
<sequence length="44" mass="5240">MKRLHHWWNLAISNLCLHMHLQAACIQTRPNRNRFHETAVSSNC</sequence>
<organism evidence="2">
    <name type="scientific">Rhizophora mucronata</name>
    <name type="common">Asiatic mangrove</name>
    <dbReference type="NCBI Taxonomy" id="61149"/>
    <lineage>
        <taxon>Eukaryota</taxon>
        <taxon>Viridiplantae</taxon>
        <taxon>Streptophyta</taxon>
        <taxon>Embryophyta</taxon>
        <taxon>Tracheophyta</taxon>
        <taxon>Spermatophyta</taxon>
        <taxon>Magnoliopsida</taxon>
        <taxon>eudicotyledons</taxon>
        <taxon>Gunneridae</taxon>
        <taxon>Pentapetalae</taxon>
        <taxon>rosids</taxon>
        <taxon>fabids</taxon>
        <taxon>Malpighiales</taxon>
        <taxon>Rhizophoraceae</taxon>
        <taxon>Rhizophora</taxon>
    </lineage>
</organism>
<evidence type="ECO:0000313" key="2">
    <source>
        <dbReference type="EMBL" id="MBX42537.1"/>
    </source>
</evidence>
<feature type="chain" id="PRO_5015122152" evidence="1">
    <location>
        <begin position="24"/>
        <end position="44"/>
    </location>
</feature>
<feature type="signal peptide" evidence="1">
    <location>
        <begin position="1"/>
        <end position="23"/>
    </location>
</feature>
<name>A0A2P2NJ98_RHIMU</name>
<dbReference type="EMBL" id="GGEC01062053">
    <property type="protein sequence ID" value="MBX42537.1"/>
    <property type="molecule type" value="Transcribed_RNA"/>
</dbReference>